<reference evidence="3" key="1">
    <citation type="journal article" date="2019" name="Int. J. Syst. Evol. Microbiol.">
        <title>The Global Catalogue of Microorganisms (GCM) 10K type strain sequencing project: providing services to taxonomists for standard genome sequencing and annotation.</title>
        <authorList>
            <consortium name="The Broad Institute Genomics Platform"/>
            <consortium name="The Broad Institute Genome Sequencing Center for Infectious Disease"/>
            <person name="Wu L."/>
            <person name="Ma J."/>
        </authorList>
    </citation>
    <scope>NUCLEOTIDE SEQUENCE [LARGE SCALE GENOMIC DNA]</scope>
    <source>
        <strain evidence="3">JCM 18532</strain>
    </source>
</reference>
<dbReference type="Proteomes" id="UP001499882">
    <property type="component" value="Unassembled WGS sequence"/>
</dbReference>
<accession>A0ABP8YWA8</accession>
<evidence type="ECO:0000313" key="2">
    <source>
        <dbReference type="EMBL" id="GAA4739492.1"/>
    </source>
</evidence>
<keyword evidence="3" id="KW-1185">Reference proteome</keyword>
<sequence length="88" mass="9269">MPPLLYDLPGLGSRTPPGAHPATGRLDAGPPPLRPAARLPVHLAQRRGPPGPVAEWAGHSVDVLLRIYANCVDGDDQIALGRIDQALQ</sequence>
<comment type="caution">
    <text evidence="2">The sequence shown here is derived from an EMBL/GenBank/DDBJ whole genome shotgun (WGS) entry which is preliminary data.</text>
</comment>
<organism evidence="2 3">
    <name type="scientific">Nocardioides endophyticus</name>
    <dbReference type="NCBI Taxonomy" id="1353775"/>
    <lineage>
        <taxon>Bacteria</taxon>
        <taxon>Bacillati</taxon>
        <taxon>Actinomycetota</taxon>
        <taxon>Actinomycetes</taxon>
        <taxon>Propionibacteriales</taxon>
        <taxon>Nocardioidaceae</taxon>
        <taxon>Nocardioides</taxon>
    </lineage>
</organism>
<gene>
    <name evidence="2" type="ORF">GCM10023350_24890</name>
</gene>
<protein>
    <recommendedName>
        <fullName evidence="4">Integrase</fullName>
    </recommendedName>
</protein>
<evidence type="ECO:0000256" key="1">
    <source>
        <dbReference type="SAM" id="MobiDB-lite"/>
    </source>
</evidence>
<evidence type="ECO:0000313" key="3">
    <source>
        <dbReference type="Proteomes" id="UP001499882"/>
    </source>
</evidence>
<proteinExistence type="predicted"/>
<name>A0ABP8YWA8_9ACTN</name>
<evidence type="ECO:0008006" key="4">
    <source>
        <dbReference type="Google" id="ProtNLM"/>
    </source>
</evidence>
<feature type="region of interest" description="Disordered" evidence="1">
    <location>
        <begin position="1"/>
        <end position="33"/>
    </location>
</feature>
<dbReference type="EMBL" id="BAABKN010000014">
    <property type="protein sequence ID" value="GAA4739492.1"/>
    <property type="molecule type" value="Genomic_DNA"/>
</dbReference>